<comment type="similarity">
    <text evidence="5">Belongs to the methyl-accepting chemotaxis (MCP) protein family.</text>
</comment>
<evidence type="ECO:0000256" key="1">
    <source>
        <dbReference type="ARBA" id="ARBA00004236"/>
    </source>
</evidence>
<feature type="domain" description="HAMP" evidence="9">
    <location>
        <begin position="213"/>
        <end position="266"/>
    </location>
</feature>
<keyword evidence="11" id="KW-1185">Reference proteome</keyword>
<dbReference type="PANTHER" id="PTHR32089:SF112">
    <property type="entry name" value="LYSOZYME-LIKE PROTEIN-RELATED"/>
    <property type="match status" value="1"/>
</dbReference>
<dbReference type="SMART" id="SM00283">
    <property type="entry name" value="MA"/>
    <property type="match status" value="1"/>
</dbReference>
<evidence type="ECO:0000256" key="5">
    <source>
        <dbReference type="ARBA" id="ARBA00029447"/>
    </source>
</evidence>
<evidence type="ECO:0000313" key="10">
    <source>
        <dbReference type="EMBL" id="MDN4493229.1"/>
    </source>
</evidence>
<dbReference type="RefSeq" id="WP_301137516.1">
    <property type="nucleotide sequence ID" value="NZ_JAUHTQ010000003.1"/>
</dbReference>
<evidence type="ECO:0000256" key="7">
    <source>
        <dbReference type="SAM" id="Phobius"/>
    </source>
</evidence>
<feature type="transmembrane region" description="Helical" evidence="7">
    <location>
        <begin position="193"/>
        <end position="212"/>
    </location>
</feature>
<dbReference type="CDD" id="cd11386">
    <property type="entry name" value="MCP_signal"/>
    <property type="match status" value="1"/>
</dbReference>
<dbReference type="EMBL" id="JAUHTQ010000003">
    <property type="protein sequence ID" value="MDN4493229.1"/>
    <property type="molecule type" value="Genomic_DNA"/>
</dbReference>
<dbReference type="CDD" id="cd06225">
    <property type="entry name" value="HAMP"/>
    <property type="match status" value="1"/>
</dbReference>
<evidence type="ECO:0000256" key="3">
    <source>
        <dbReference type="ARBA" id="ARBA00023136"/>
    </source>
</evidence>
<evidence type="ECO:0000259" key="9">
    <source>
        <dbReference type="PROSITE" id="PS50885"/>
    </source>
</evidence>
<keyword evidence="3 7" id="KW-0472">Membrane</keyword>
<dbReference type="PROSITE" id="PS50885">
    <property type="entry name" value="HAMP"/>
    <property type="match status" value="1"/>
</dbReference>
<dbReference type="PANTHER" id="PTHR32089">
    <property type="entry name" value="METHYL-ACCEPTING CHEMOTAXIS PROTEIN MCPB"/>
    <property type="match status" value="1"/>
</dbReference>
<dbReference type="Gene3D" id="1.10.287.950">
    <property type="entry name" value="Methyl-accepting chemotaxis protein"/>
    <property type="match status" value="1"/>
</dbReference>
<accession>A0ABT8GPR6</accession>
<name>A0ABT8GPR6_9BACL</name>
<dbReference type="SUPFAM" id="SSF58104">
    <property type="entry name" value="Methyl-accepting chemotaxis protein (MCP) signaling domain"/>
    <property type="match status" value="1"/>
</dbReference>
<dbReference type="PRINTS" id="PR00260">
    <property type="entry name" value="CHEMTRNSDUCR"/>
</dbReference>
<comment type="subcellular location">
    <subcellularLocation>
        <location evidence="1">Cell membrane</location>
    </subcellularLocation>
</comment>
<comment type="caution">
    <text evidence="10">The sequence shown here is derived from an EMBL/GenBank/DDBJ whole genome shotgun (WGS) entry which is preliminary data.</text>
</comment>
<feature type="domain" description="Methyl-accepting transducer" evidence="8">
    <location>
        <begin position="285"/>
        <end position="521"/>
    </location>
</feature>
<keyword evidence="4 6" id="KW-0807">Transducer</keyword>
<dbReference type="InterPro" id="IPR003660">
    <property type="entry name" value="HAMP_dom"/>
</dbReference>
<proteinExistence type="inferred from homology"/>
<dbReference type="InterPro" id="IPR004089">
    <property type="entry name" value="MCPsignal_dom"/>
</dbReference>
<reference evidence="10" key="1">
    <citation type="submission" date="2023-07" db="EMBL/GenBank/DDBJ databases">
        <title>Ureibacillus sp. isolated from freshwater well.</title>
        <authorList>
            <person name="Kirdat K."/>
            <person name="Bhatt A."/>
            <person name="Teware R."/>
            <person name="Bhavsar Y."/>
            <person name="Yadav A."/>
        </authorList>
    </citation>
    <scope>NUCLEOTIDE SEQUENCE</scope>
    <source>
        <strain evidence="10">BA0131</strain>
    </source>
</reference>
<protein>
    <submittedName>
        <fullName evidence="10">Methyl-accepting chemotaxis protein</fullName>
    </submittedName>
</protein>
<evidence type="ECO:0000313" key="11">
    <source>
        <dbReference type="Proteomes" id="UP001172743"/>
    </source>
</evidence>
<dbReference type="PROSITE" id="PS50111">
    <property type="entry name" value="CHEMOTAXIS_TRANSDUC_2"/>
    <property type="match status" value="1"/>
</dbReference>
<gene>
    <name evidence="10" type="ORF">QYB95_06715</name>
</gene>
<keyword evidence="7" id="KW-0812">Transmembrane</keyword>
<dbReference type="Gene3D" id="6.10.340.10">
    <property type="match status" value="1"/>
</dbReference>
<evidence type="ECO:0000256" key="2">
    <source>
        <dbReference type="ARBA" id="ARBA00022475"/>
    </source>
</evidence>
<organism evidence="10 11">
    <name type="scientific">Ureibacillus aquaedulcis</name>
    <dbReference type="NCBI Taxonomy" id="3058421"/>
    <lineage>
        <taxon>Bacteria</taxon>
        <taxon>Bacillati</taxon>
        <taxon>Bacillota</taxon>
        <taxon>Bacilli</taxon>
        <taxon>Bacillales</taxon>
        <taxon>Caryophanaceae</taxon>
        <taxon>Ureibacillus</taxon>
    </lineage>
</organism>
<evidence type="ECO:0000259" key="8">
    <source>
        <dbReference type="PROSITE" id="PS50111"/>
    </source>
</evidence>
<dbReference type="InterPro" id="IPR029151">
    <property type="entry name" value="Sensor-like_sf"/>
</dbReference>
<evidence type="ECO:0000256" key="4">
    <source>
        <dbReference type="ARBA" id="ARBA00023224"/>
    </source>
</evidence>
<dbReference type="Pfam" id="PF00015">
    <property type="entry name" value="MCPsignal"/>
    <property type="match status" value="1"/>
</dbReference>
<dbReference type="Proteomes" id="UP001172743">
    <property type="component" value="Unassembled WGS sequence"/>
</dbReference>
<dbReference type="SMART" id="SM00304">
    <property type="entry name" value="HAMP"/>
    <property type="match status" value="2"/>
</dbReference>
<keyword evidence="7" id="KW-1133">Transmembrane helix</keyword>
<evidence type="ECO:0000256" key="6">
    <source>
        <dbReference type="PROSITE-ProRule" id="PRU00284"/>
    </source>
</evidence>
<dbReference type="SUPFAM" id="SSF103190">
    <property type="entry name" value="Sensory domain-like"/>
    <property type="match status" value="1"/>
</dbReference>
<keyword evidence="2" id="KW-1003">Cell membrane</keyword>
<dbReference type="Pfam" id="PF00672">
    <property type="entry name" value="HAMP"/>
    <property type="match status" value="1"/>
</dbReference>
<dbReference type="CDD" id="cd18773">
    <property type="entry name" value="PDC1_HK_sensor"/>
    <property type="match status" value="1"/>
</dbReference>
<dbReference type="InterPro" id="IPR004090">
    <property type="entry name" value="Chemotax_Me-accpt_rcpt"/>
</dbReference>
<sequence length="571" mass="62992">MKKTLKFKLLLTFSGLLLLTCLIMSSLLFRSSMNLVKDSVGEQVTGMVENVVEVIDLEKYKEISIDSVQTDYYDELRETLNRIREMNNITYLFTMAREQKNGDYEYYYVVDGLDKEDASEVGEVEESADTYKAMMDAFETGEPEFEMTSDEYGSLISVFAPIKDETGEIIGVVGADIDATDVYHQMDDNKTSIIVTTLVILIIGLFIIYFITEYLTRPLKKLTSHVEEIGKGNLLPVAEISKRQDEIGVVTNTFGRMVDDLRNLIQGIQLNSSQLLDTSKNLISNSDKVSEASKYVTISVQKVSEGASTLYNSSKESTIAIEQISGGIQQVSVASENVLDLSNRSLNNANVGSVAMDNVIDQINVIDKTVKLSSNAINELKNQSQEISTFINLIQDISNQTNLLALNASIEAARAGENGKGFAVVADEVRKLANQTEQATASIVDLISNMNRGTNQTVESMSLVSKSVAKGIETVGEAKDSFTKIVTSIQNVASYIKEVSATLAEMAASSEQLASSVEESTQFAYQTANYTKEVVERSVNQETDVNEISNTIELLTNMSRDLDELIKKFKL</sequence>